<dbReference type="SUPFAM" id="SSF55874">
    <property type="entry name" value="ATPase domain of HSP90 chaperone/DNA topoisomerase II/histidine kinase"/>
    <property type="match status" value="1"/>
</dbReference>
<feature type="compositionally biased region" description="Basic and acidic residues" evidence="16">
    <location>
        <begin position="1189"/>
        <end position="1198"/>
    </location>
</feature>
<evidence type="ECO:0000259" key="18">
    <source>
        <dbReference type="PROSITE" id="PS52040"/>
    </source>
</evidence>
<evidence type="ECO:0000256" key="2">
    <source>
        <dbReference type="ARBA" id="ARBA00001913"/>
    </source>
</evidence>
<evidence type="ECO:0000256" key="3">
    <source>
        <dbReference type="ARBA" id="ARBA00001946"/>
    </source>
</evidence>
<dbReference type="InterPro" id="IPR002205">
    <property type="entry name" value="Topo_IIA_dom_A"/>
</dbReference>
<evidence type="ECO:0000256" key="5">
    <source>
        <dbReference type="ARBA" id="ARBA00012895"/>
    </source>
</evidence>
<evidence type="ECO:0000256" key="16">
    <source>
        <dbReference type="SAM" id="MobiDB-lite"/>
    </source>
</evidence>
<dbReference type="Gene3D" id="3.30.1490.30">
    <property type="match status" value="1"/>
</dbReference>
<dbReference type="Pfam" id="PF00521">
    <property type="entry name" value="DNA_topoisoIV"/>
    <property type="match status" value="1"/>
</dbReference>
<feature type="compositionally biased region" description="Low complexity" evidence="16">
    <location>
        <begin position="1616"/>
        <end position="1659"/>
    </location>
</feature>
<dbReference type="Gene3D" id="3.30.1360.40">
    <property type="match status" value="1"/>
</dbReference>
<feature type="region of interest" description="Disordered" evidence="16">
    <location>
        <begin position="1298"/>
        <end position="1331"/>
    </location>
</feature>
<feature type="compositionally biased region" description="Low complexity" evidence="16">
    <location>
        <begin position="1689"/>
        <end position="1701"/>
    </location>
</feature>
<dbReference type="Pfam" id="PF01751">
    <property type="entry name" value="Toprim"/>
    <property type="match status" value="1"/>
</dbReference>
<feature type="compositionally biased region" description="Low complexity" evidence="16">
    <location>
        <begin position="1580"/>
        <end position="1590"/>
    </location>
</feature>
<dbReference type="InterPro" id="IPR001241">
    <property type="entry name" value="Topo_IIA"/>
</dbReference>
<comment type="cofactor">
    <cofactor evidence="2">
        <name>Ca(2+)</name>
        <dbReference type="ChEBI" id="CHEBI:29108"/>
    </cofactor>
</comment>
<comment type="similarity">
    <text evidence="4 15">Belongs to the type II topoisomerase family.</text>
</comment>
<dbReference type="InterPro" id="IPR020568">
    <property type="entry name" value="Ribosomal_Su5_D2-typ_SF"/>
</dbReference>
<dbReference type="CDD" id="cd16930">
    <property type="entry name" value="HATPase_TopII-like"/>
    <property type="match status" value="1"/>
</dbReference>
<dbReference type="InterPro" id="IPR003594">
    <property type="entry name" value="HATPase_dom"/>
</dbReference>
<evidence type="ECO:0000313" key="19">
    <source>
        <dbReference type="EMBL" id="KAH7375115.1"/>
    </source>
</evidence>
<dbReference type="Gene3D" id="3.90.199.10">
    <property type="entry name" value="Topoisomerase II, domain 5"/>
    <property type="match status" value="1"/>
</dbReference>
<reference evidence="19" key="1">
    <citation type="journal article" date="2021" name="Nat. Commun.">
        <title>Genetic determinants of endophytism in the Arabidopsis root mycobiome.</title>
        <authorList>
            <person name="Mesny F."/>
            <person name="Miyauchi S."/>
            <person name="Thiergart T."/>
            <person name="Pickel B."/>
            <person name="Atanasova L."/>
            <person name="Karlsson M."/>
            <person name="Huettel B."/>
            <person name="Barry K.W."/>
            <person name="Haridas S."/>
            <person name="Chen C."/>
            <person name="Bauer D."/>
            <person name="Andreopoulos W."/>
            <person name="Pangilinan J."/>
            <person name="LaButti K."/>
            <person name="Riley R."/>
            <person name="Lipzen A."/>
            <person name="Clum A."/>
            <person name="Drula E."/>
            <person name="Henrissat B."/>
            <person name="Kohler A."/>
            <person name="Grigoriev I.V."/>
            <person name="Martin F.M."/>
            <person name="Hacquard S."/>
        </authorList>
    </citation>
    <scope>NUCLEOTIDE SEQUENCE</scope>
    <source>
        <strain evidence="19">MPI-CAGE-AT-0016</strain>
    </source>
</reference>
<dbReference type="PROSITE" id="PS52040">
    <property type="entry name" value="TOPO_IIA"/>
    <property type="match status" value="1"/>
</dbReference>
<dbReference type="InterPro" id="IPR013757">
    <property type="entry name" value="Topo_IIA_A_a_sf"/>
</dbReference>
<dbReference type="GO" id="GO:0003677">
    <property type="term" value="F:DNA binding"/>
    <property type="evidence" value="ECO:0007669"/>
    <property type="project" value="UniProtKB-UniRule"/>
</dbReference>
<dbReference type="Gene3D" id="3.30.230.10">
    <property type="match status" value="1"/>
</dbReference>
<feature type="compositionally biased region" description="Basic and acidic residues" evidence="16">
    <location>
        <begin position="1604"/>
        <end position="1613"/>
    </location>
</feature>
<dbReference type="PRINTS" id="PR00418">
    <property type="entry name" value="TPI2FAMILY"/>
</dbReference>
<evidence type="ECO:0000313" key="20">
    <source>
        <dbReference type="Proteomes" id="UP000813385"/>
    </source>
</evidence>
<feature type="region of interest" description="Disordered" evidence="16">
    <location>
        <begin position="1189"/>
        <end position="1212"/>
    </location>
</feature>
<dbReference type="InterPro" id="IPR014721">
    <property type="entry name" value="Ribsml_uS5_D2-typ_fold_subgr"/>
</dbReference>
<comment type="cofactor">
    <cofactor evidence="3">
        <name>Mg(2+)</name>
        <dbReference type="ChEBI" id="CHEBI:18420"/>
    </cofactor>
</comment>
<dbReference type="InterPro" id="IPR034157">
    <property type="entry name" value="TOPRIM_TopoII"/>
</dbReference>
<dbReference type="Proteomes" id="UP000813385">
    <property type="component" value="Unassembled WGS sequence"/>
</dbReference>
<keyword evidence="13 14" id="KW-0413">Isomerase</keyword>
<comment type="catalytic activity">
    <reaction evidence="1 14 15">
        <text>ATP-dependent breakage, passage and rejoining of double-stranded DNA.</text>
        <dbReference type="EC" id="5.6.2.2"/>
    </reaction>
</comment>
<dbReference type="InterPro" id="IPR050634">
    <property type="entry name" value="DNA_Topoisomerase_II"/>
</dbReference>
<dbReference type="GO" id="GO:0046872">
    <property type="term" value="F:metal ion binding"/>
    <property type="evidence" value="ECO:0007669"/>
    <property type="project" value="UniProtKB-KW"/>
</dbReference>
<dbReference type="Pfam" id="PF02518">
    <property type="entry name" value="HATPase_c"/>
    <property type="match status" value="1"/>
</dbReference>
<dbReference type="FunFam" id="3.30.565.10:FF:000004">
    <property type="entry name" value="DNA topoisomerase 2"/>
    <property type="match status" value="1"/>
</dbReference>
<dbReference type="GO" id="GO:0000819">
    <property type="term" value="P:sister chromatid segregation"/>
    <property type="evidence" value="ECO:0007669"/>
    <property type="project" value="TreeGrafter"/>
</dbReference>
<evidence type="ECO:0000256" key="11">
    <source>
        <dbReference type="ARBA" id="ARBA00023029"/>
    </source>
</evidence>
<proteinExistence type="inferred from homology"/>
<keyword evidence="10" id="KW-0460">Magnesium</keyword>
<evidence type="ECO:0000256" key="14">
    <source>
        <dbReference type="PROSITE-ProRule" id="PRU01384"/>
    </source>
</evidence>
<dbReference type="InterPro" id="IPR013506">
    <property type="entry name" value="Topo_IIA_bsu_dom2"/>
</dbReference>
<dbReference type="EC" id="5.6.2.2" evidence="5 15"/>
<dbReference type="PROSITE" id="PS00177">
    <property type="entry name" value="TOPOISOMERASE_II"/>
    <property type="match status" value="1"/>
</dbReference>
<evidence type="ECO:0000256" key="8">
    <source>
        <dbReference type="ARBA" id="ARBA00022741"/>
    </source>
</evidence>
<name>A0A8K0TNJ1_9PEZI</name>
<feature type="compositionally biased region" description="Basic and acidic residues" evidence="16">
    <location>
        <begin position="1307"/>
        <end position="1319"/>
    </location>
</feature>
<feature type="region of interest" description="Disordered" evidence="16">
    <location>
        <begin position="1"/>
        <end position="118"/>
    </location>
</feature>
<dbReference type="InterPro" id="IPR036890">
    <property type="entry name" value="HATPase_C_sf"/>
</dbReference>
<dbReference type="InterPro" id="IPR013758">
    <property type="entry name" value="Topo_IIA_A/C_ab"/>
</dbReference>
<comment type="caution">
    <text evidence="19">The sequence shown here is derived from an EMBL/GenBank/DDBJ whole genome shotgun (WGS) entry which is preliminary data.</text>
</comment>
<feature type="domain" description="Topo IIA-type catalytic" evidence="18">
    <location>
        <begin position="809"/>
        <end position="1265"/>
    </location>
</feature>
<keyword evidence="12 14" id="KW-0238">DNA-binding</keyword>
<feature type="compositionally biased region" description="Acidic residues" evidence="16">
    <location>
        <begin position="1709"/>
        <end position="1731"/>
    </location>
</feature>
<keyword evidence="11 14" id="KW-0799">Topoisomerase</keyword>
<dbReference type="PANTHER" id="PTHR10169">
    <property type="entry name" value="DNA TOPOISOMERASE/GYRASE"/>
    <property type="match status" value="1"/>
</dbReference>
<evidence type="ECO:0000256" key="4">
    <source>
        <dbReference type="ARBA" id="ARBA00011080"/>
    </source>
</evidence>
<dbReference type="Pfam" id="PF00204">
    <property type="entry name" value="DNA_gyraseB"/>
    <property type="match status" value="1"/>
</dbReference>
<feature type="region of interest" description="Disordered" evidence="16">
    <location>
        <begin position="1367"/>
        <end position="1731"/>
    </location>
</feature>
<evidence type="ECO:0000256" key="7">
    <source>
        <dbReference type="ARBA" id="ARBA00022723"/>
    </source>
</evidence>
<dbReference type="GO" id="GO:0006265">
    <property type="term" value="P:DNA topological change"/>
    <property type="evidence" value="ECO:0007669"/>
    <property type="project" value="UniProtKB-UniRule"/>
</dbReference>
<accession>A0A8K0TNJ1</accession>
<dbReference type="FunFam" id="3.90.199.10:FF:000002">
    <property type="entry name" value="DNA topoisomerase 2"/>
    <property type="match status" value="1"/>
</dbReference>
<dbReference type="InterPro" id="IPR001154">
    <property type="entry name" value="TopoII_euk"/>
</dbReference>
<evidence type="ECO:0000256" key="6">
    <source>
        <dbReference type="ARBA" id="ARBA00019635"/>
    </source>
</evidence>
<feature type="compositionally biased region" description="Low complexity" evidence="16">
    <location>
        <begin position="1369"/>
        <end position="1383"/>
    </location>
</feature>
<gene>
    <name evidence="19" type="ORF">B0T11DRAFT_269737</name>
</gene>
<dbReference type="Pfam" id="PF16898">
    <property type="entry name" value="TOPRIM_C"/>
    <property type="match status" value="1"/>
</dbReference>
<protein>
    <recommendedName>
        <fullName evidence="6 15">DNA topoisomerase 2</fullName>
        <ecNumber evidence="5 15">5.6.2.2</ecNumber>
    </recommendedName>
</protein>
<dbReference type="SMART" id="SM00434">
    <property type="entry name" value="TOP4c"/>
    <property type="match status" value="1"/>
</dbReference>
<evidence type="ECO:0000256" key="9">
    <source>
        <dbReference type="ARBA" id="ARBA00022840"/>
    </source>
</evidence>
<dbReference type="SUPFAM" id="SSF54211">
    <property type="entry name" value="Ribosomal protein S5 domain 2-like"/>
    <property type="match status" value="1"/>
</dbReference>
<dbReference type="SMART" id="SM00387">
    <property type="entry name" value="HATPase_c"/>
    <property type="match status" value="1"/>
</dbReference>
<dbReference type="InterPro" id="IPR006171">
    <property type="entry name" value="TOPRIM_dom"/>
</dbReference>
<dbReference type="InterPro" id="IPR031660">
    <property type="entry name" value="TOPRIM_C"/>
</dbReference>
<dbReference type="OrthoDB" id="276498at2759"/>
<feature type="domain" description="Toprim" evidence="17">
    <location>
        <begin position="556"/>
        <end position="674"/>
    </location>
</feature>
<dbReference type="PROSITE" id="PS50880">
    <property type="entry name" value="TOPRIM"/>
    <property type="match status" value="1"/>
</dbReference>
<comment type="subunit">
    <text evidence="15">Homodimer.</text>
</comment>
<dbReference type="EMBL" id="JAGPXD010000001">
    <property type="protein sequence ID" value="KAH7375115.1"/>
    <property type="molecule type" value="Genomic_DNA"/>
</dbReference>
<keyword evidence="8 15" id="KW-0547">Nucleotide-binding</keyword>
<keyword evidence="20" id="KW-1185">Reference proteome</keyword>
<evidence type="ECO:0000256" key="12">
    <source>
        <dbReference type="ARBA" id="ARBA00023125"/>
    </source>
</evidence>
<feature type="compositionally biased region" description="Acidic residues" evidence="16">
    <location>
        <begin position="1667"/>
        <end position="1682"/>
    </location>
</feature>
<dbReference type="GO" id="GO:0005634">
    <property type="term" value="C:nucleus"/>
    <property type="evidence" value="ECO:0007669"/>
    <property type="project" value="TreeGrafter"/>
</dbReference>
<dbReference type="PRINTS" id="PR01158">
    <property type="entry name" value="TOPISMRASEII"/>
</dbReference>
<keyword evidence="7" id="KW-0479">Metal-binding</keyword>
<evidence type="ECO:0000256" key="15">
    <source>
        <dbReference type="RuleBase" id="RU362094"/>
    </source>
</evidence>
<feature type="active site" description="O-(5'-phospho-DNA)-tyrosine intermediate" evidence="14">
    <location>
        <position position="899"/>
    </location>
</feature>
<dbReference type="Gene3D" id="3.30.565.10">
    <property type="entry name" value="Histidine kinase-like ATPase, C-terminal domain"/>
    <property type="match status" value="1"/>
</dbReference>
<feature type="compositionally biased region" description="Low complexity" evidence="16">
    <location>
        <begin position="105"/>
        <end position="114"/>
    </location>
</feature>
<comment type="function">
    <text evidence="15">Control of topological states of DNA by transient breakage and subsequent rejoining of DNA strands. Topoisomerase II makes double-strand breaks.</text>
</comment>
<dbReference type="GO" id="GO:0005524">
    <property type="term" value="F:ATP binding"/>
    <property type="evidence" value="ECO:0007669"/>
    <property type="project" value="UniProtKB-UniRule"/>
</dbReference>
<evidence type="ECO:0000256" key="10">
    <source>
        <dbReference type="ARBA" id="ARBA00022842"/>
    </source>
</evidence>
<dbReference type="Gene3D" id="1.10.268.10">
    <property type="entry name" value="Topoisomerase, domain 3"/>
    <property type="match status" value="1"/>
</dbReference>
<keyword evidence="9 15" id="KW-0067">ATP-binding</keyword>
<dbReference type="GO" id="GO:0000712">
    <property type="term" value="P:resolution of meiotic recombination intermediates"/>
    <property type="evidence" value="ECO:0007669"/>
    <property type="project" value="TreeGrafter"/>
</dbReference>
<dbReference type="CDD" id="cd03365">
    <property type="entry name" value="TOPRIM_TopoIIA"/>
    <property type="match status" value="1"/>
</dbReference>
<dbReference type="PANTHER" id="PTHR10169:SF38">
    <property type="entry name" value="DNA TOPOISOMERASE 2"/>
    <property type="match status" value="1"/>
</dbReference>
<organism evidence="19 20">
    <name type="scientific">Plectosphaerella cucumerina</name>
    <dbReference type="NCBI Taxonomy" id="40658"/>
    <lineage>
        <taxon>Eukaryota</taxon>
        <taxon>Fungi</taxon>
        <taxon>Dikarya</taxon>
        <taxon>Ascomycota</taxon>
        <taxon>Pezizomycotina</taxon>
        <taxon>Sordariomycetes</taxon>
        <taxon>Hypocreomycetidae</taxon>
        <taxon>Glomerellales</taxon>
        <taxon>Plectosphaerellaceae</taxon>
        <taxon>Plectosphaerella</taxon>
    </lineage>
</organism>
<dbReference type="GO" id="GO:0003918">
    <property type="term" value="F:DNA topoisomerase type II (double strand cut, ATP-hydrolyzing) activity"/>
    <property type="evidence" value="ECO:0007669"/>
    <property type="project" value="UniProtKB-UniRule"/>
</dbReference>
<dbReference type="FunFam" id="3.30.230.10:FF:000008">
    <property type="entry name" value="DNA topoisomerase 2"/>
    <property type="match status" value="1"/>
</dbReference>
<dbReference type="CDD" id="cd03481">
    <property type="entry name" value="TopoIIA_Trans_ScTopoIIA"/>
    <property type="match status" value="1"/>
</dbReference>
<dbReference type="SMART" id="SM00433">
    <property type="entry name" value="TOP2c"/>
    <property type="match status" value="1"/>
</dbReference>
<evidence type="ECO:0000256" key="1">
    <source>
        <dbReference type="ARBA" id="ARBA00000185"/>
    </source>
</evidence>
<dbReference type="InterPro" id="IPR013759">
    <property type="entry name" value="Topo_IIA_B_C"/>
</dbReference>
<dbReference type="FunFam" id="3.30.1360.40:FF:000003">
    <property type="entry name" value="DNA topoisomerase 2"/>
    <property type="match status" value="1"/>
</dbReference>
<dbReference type="InterPro" id="IPR013760">
    <property type="entry name" value="Topo_IIA-like_dom_sf"/>
</dbReference>
<dbReference type="Gene3D" id="3.40.50.670">
    <property type="match status" value="1"/>
</dbReference>
<feature type="compositionally biased region" description="Acidic residues" evidence="16">
    <location>
        <begin position="1199"/>
        <end position="1211"/>
    </location>
</feature>
<evidence type="ECO:0000259" key="17">
    <source>
        <dbReference type="PROSITE" id="PS50880"/>
    </source>
</evidence>
<dbReference type="SUPFAM" id="SSF56719">
    <property type="entry name" value="Type II DNA topoisomerase"/>
    <property type="match status" value="1"/>
</dbReference>
<evidence type="ECO:0000256" key="13">
    <source>
        <dbReference type="ARBA" id="ARBA00023235"/>
    </source>
</evidence>
<dbReference type="InterPro" id="IPR018522">
    <property type="entry name" value="TopoIIA_CS"/>
</dbReference>
<dbReference type="FunFam" id="3.40.50.670:FF:000001">
    <property type="entry name" value="DNA topoisomerase 2"/>
    <property type="match status" value="2"/>
</dbReference>
<sequence>MDFSDESDFEIPQAAESDGYSPEPVKAKPKAAPKKAAAPKKLTQTTLKVGAAAKKRAKPDTDDEGASSLSRTPPSAKKQKKAPAPKKTNGHPLAEIENDSMIPDAPSASAPTAAKGKKKTVEETYQKLTQLEHIIKRPDTYIGSVEPTDQQLWVYNKETKLMEYRQVTITPGLYKVFDEILVNAADIKQRRDEANEEPVTFIKINIDRASGEISVENNGKGIPVEIHKEHGIYVPEMIFGHLLTGSNYDDEEKKTTGGRNGYGAKLCNIFSTEFTVECQDSANTKRYKQTWHDNMSKVGKAKITTSKTQDFVRITFKPDFKRFSMTGIDDDLEALLTRRVYDMAGTIKGVKVYLNGTVIKPNVFKGYAEMYAKAIATNRASEEGAEPKVTVEMDRNDNDRWDVGFTVSDGSFQHISFVNNIATTTGGTHVSYIADQIVAYLMKHLDKKKKGHSLKPQHIRNHIFVFVNCRIENPAFTSQTKEQMTTKVSAFGSKCVLTEAFLKKVAASDAIVNIMEFADKKADKMMAKSDGGRRSRINNAKLVDANLAGTKRGHECTLILTEGDSAKGLAVAGRAILDPDRIGVFPLRGKMLNVRDASIDQITKNQEIQNIKQFLGLKHKAHYTDTKSLRYGHLMIMADQDHDGSHIKGLLINFLQVQFPSLLQIPDFFREFITPIVKVWQGKNPKQPQKLQSFFTQPQYEVWKAAHEAEMSRWHYKYFKGLGTSSSEDAQVYFTNLDDHLKEFDTMKPEEAALFELAFSKKKADARKEWLGNFIPGTFLDHTSKQITYEDFVNKELILFSMADNMRSIPSVIDGLKPGQRKVLFSCFKRNLIKDQKVIELAGYISEKAAYHHGEASLQQTIIALAQNFVGSNNVNILEPSGNFGSRLAGGSDAASPRYIYTRLSPFARKIFSNLDEPNLDVQMEDGKMIEPKVYAPVIPLVLCNGADGIGTGWSTSIPNYNPIEIVKNIKRRMGRLDPDDPVEKPFEPMMPWFRGWKGTTELAEKDRYKFNGKYEIDERTGEVIITELPIRMWTDDFKAKLEDAIAGTKGPAWVKDYKEFNDHRNVHFVVQLDSKHLQDAQAEGIMERFKLNKMVATSNLVAFDTRGMIHKYENVEEILEEYYIYRMKMYTERKQYWLSVYDAEHRKLKNQARFIKEIMDNKLIVSKKKKAILVQELRDRDYEAFPPVADKKEKPTDEDVMDASDNEDDVSSGGARDYDYLLSMAFWSLTYERLERLKAAILKKKAEYDELAAKSEKDLWCTDLEEFVSEWETQLALDSQIQSNIRRMGRRVSKKIGAGGKLTTRRKADDDYEPTERKRAPKAKAAAAPKEKAQERFAAMFDKNKLKVDAAPDSDNFSDDDFAALTRKPAAAKPKPAAKAPPVFKDESDDDFESLVSKPVAAKAMMVTKKPTPVPKDESDAFTDNDLTDAPKPDEPSSVVASPEPPVNARRRAAAARKPAYVLDDTDTDASDTVLGDVGAMVKGIKESSGSGDGPKEAKSGRLSLFSMARPDSSHGTKESALPKLKTKPSKPAFNDSDDDETNYEMLARSSPHKSPVKEDDIDSFLSDDAFPPPKKAAPKVVKPAPAAEPVKKRGRPAGSKNKAKDDEEPKPVKAKPAPKAAAKAAPKATAKAVPKVKAAAKPVTLSPAAKAYAAKKAAAAKRDELDDDSDAMDVDVDADESLPPRPAARARPGRAAAAKAKAKPVYFDDDSSMADPMSEDPIELDDDSD</sequence>